<evidence type="ECO:0000313" key="2">
    <source>
        <dbReference type="EMBL" id="MBG0568994.1"/>
    </source>
</evidence>
<evidence type="ECO:0000259" key="1">
    <source>
        <dbReference type="Pfam" id="PF13649"/>
    </source>
</evidence>
<dbReference type="InterPro" id="IPR029063">
    <property type="entry name" value="SAM-dependent_MTases_sf"/>
</dbReference>
<organism evidence="2 3">
    <name type="scientific">Actinoplanes aureus</name>
    <dbReference type="NCBI Taxonomy" id="2792083"/>
    <lineage>
        <taxon>Bacteria</taxon>
        <taxon>Bacillati</taxon>
        <taxon>Actinomycetota</taxon>
        <taxon>Actinomycetes</taxon>
        <taxon>Micromonosporales</taxon>
        <taxon>Micromonosporaceae</taxon>
        <taxon>Actinoplanes</taxon>
    </lineage>
</organism>
<name>A0A931G883_9ACTN</name>
<dbReference type="Gene3D" id="3.40.50.150">
    <property type="entry name" value="Vaccinia Virus protein VP39"/>
    <property type="match status" value="1"/>
</dbReference>
<keyword evidence="3" id="KW-1185">Reference proteome</keyword>
<protein>
    <submittedName>
        <fullName evidence="2">Class I SAM-dependent methyltransferase</fullName>
    </submittedName>
</protein>
<dbReference type="InterPro" id="IPR041698">
    <property type="entry name" value="Methyltransf_25"/>
</dbReference>
<sequence length="200" mass="22078">MSDRHTTGHWARYNSGQTTRPVRDLCRRAMTLAGPGNGRTAIDLGCGAGRETRALLDAGWRVLAIDSEPGTEALLLRAIGGRHPALTVRTSGFEDLSSLPEADLIHAGYSLPYQRRESFDRLWTVLRSRLRPGGRLAVNVFGEHDSWAGDPAMTFFGVAEARSLVDGLEIEHWHEEDAPGPAFGGPKHWHVFEFIARRPS</sequence>
<dbReference type="GO" id="GO:0032259">
    <property type="term" value="P:methylation"/>
    <property type="evidence" value="ECO:0007669"/>
    <property type="project" value="UniProtKB-KW"/>
</dbReference>
<comment type="caution">
    <text evidence="2">The sequence shown here is derived from an EMBL/GenBank/DDBJ whole genome shotgun (WGS) entry which is preliminary data.</text>
</comment>
<dbReference type="SUPFAM" id="SSF53335">
    <property type="entry name" value="S-adenosyl-L-methionine-dependent methyltransferases"/>
    <property type="match status" value="1"/>
</dbReference>
<proteinExistence type="predicted"/>
<dbReference type="CDD" id="cd02440">
    <property type="entry name" value="AdoMet_MTases"/>
    <property type="match status" value="1"/>
</dbReference>
<gene>
    <name evidence="2" type="ORF">I4J89_47035</name>
</gene>
<feature type="domain" description="Methyltransferase" evidence="1">
    <location>
        <begin position="42"/>
        <end position="134"/>
    </location>
</feature>
<keyword evidence="2" id="KW-0489">Methyltransferase</keyword>
<dbReference type="Proteomes" id="UP000598146">
    <property type="component" value="Unassembled WGS sequence"/>
</dbReference>
<dbReference type="Pfam" id="PF13649">
    <property type="entry name" value="Methyltransf_25"/>
    <property type="match status" value="1"/>
</dbReference>
<dbReference type="AlphaFoldDB" id="A0A931G883"/>
<dbReference type="GO" id="GO:0008168">
    <property type="term" value="F:methyltransferase activity"/>
    <property type="evidence" value="ECO:0007669"/>
    <property type="project" value="UniProtKB-KW"/>
</dbReference>
<dbReference type="EMBL" id="JADQTO010000049">
    <property type="protein sequence ID" value="MBG0568994.1"/>
    <property type="molecule type" value="Genomic_DNA"/>
</dbReference>
<reference evidence="2" key="1">
    <citation type="submission" date="2020-11" db="EMBL/GenBank/DDBJ databases">
        <title>Isolation and identification of active actinomycetes.</title>
        <authorList>
            <person name="Sun X."/>
        </authorList>
    </citation>
    <scope>NUCLEOTIDE SEQUENCE</scope>
    <source>
        <strain evidence="2">NEAU-A11</strain>
    </source>
</reference>
<evidence type="ECO:0000313" key="3">
    <source>
        <dbReference type="Proteomes" id="UP000598146"/>
    </source>
</evidence>
<keyword evidence="2" id="KW-0808">Transferase</keyword>
<dbReference type="RefSeq" id="WP_196420762.1">
    <property type="nucleotide sequence ID" value="NZ_JADQTO010000049.1"/>
</dbReference>
<accession>A0A931G883</accession>